<sequence length="251" mass="28673">MDHSFRAFIKQADEPFVGWDFSYITDSGRMRSEPLPWSYGSMAIRAIQQASSMLDMGTGGGEFLESLRPFPPSVYATESYLPNVTIAKARLTPLGVKVVQIEEDNRLPFQTGQFDLILNQHESFSAKEVRRILKNDGMFLTQQVGGLDCKGINEMLGVSINHEYADWSLKAALKELKTYNFEVIKACEDYPAQRFYDVGALVYYLKAIPWQVPNFDVEAFLPSLYKIHQKIEQKGYIDFTQHRFMVLAKAK</sequence>
<dbReference type="InterPro" id="IPR013216">
    <property type="entry name" value="Methyltransf_11"/>
</dbReference>
<dbReference type="Proteomes" id="UP001232245">
    <property type="component" value="Unassembled WGS sequence"/>
</dbReference>
<dbReference type="GO" id="GO:0008168">
    <property type="term" value="F:methyltransferase activity"/>
    <property type="evidence" value="ECO:0007669"/>
    <property type="project" value="UniProtKB-KW"/>
</dbReference>
<dbReference type="InterPro" id="IPR052939">
    <property type="entry name" value="23S_rRNA_MeTrnsfrase_RlmA"/>
</dbReference>
<dbReference type="PANTHER" id="PTHR43460">
    <property type="entry name" value="METHYLTRANSFERASE"/>
    <property type="match status" value="1"/>
</dbReference>
<keyword evidence="2" id="KW-0489">Methyltransferase</keyword>
<keyword evidence="2" id="KW-0808">Transferase</keyword>
<dbReference type="Pfam" id="PF08241">
    <property type="entry name" value="Methyltransf_11"/>
    <property type="match status" value="1"/>
</dbReference>
<proteinExistence type="predicted"/>
<dbReference type="GO" id="GO:0032259">
    <property type="term" value="P:methylation"/>
    <property type="evidence" value="ECO:0007669"/>
    <property type="project" value="UniProtKB-KW"/>
</dbReference>
<dbReference type="PANTHER" id="PTHR43460:SF1">
    <property type="entry name" value="METHYLTRANSFERASE TYPE 11 DOMAIN-CONTAINING PROTEIN"/>
    <property type="match status" value="1"/>
</dbReference>
<name>A0ABT9Z5L7_9BACI</name>
<protein>
    <submittedName>
        <fullName evidence="2">SAM-dependent methyltransferase</fullName>
    </submittedName>
</protein>
<dbReference type="SUPFAM" id="SSF53335">
    <property type="entry name" value="S-adenosyl-L-methionine-dependent methyltransferases"/>
    <property type="match status" value="1"/>
</dbReference>
<organism evidence="2 3">
    <name type="scientific">Metabacillus niabensis</name>
    <dbReference type="NCBI Taxonomy" id="324854"/>
    <lineage>
        <taxon>Bacteria</taxon>
        <taxon>Bacillati</taxon>
        <taxon>Bacillota</taxon>
        <taxon>Bacilli</taxon>
        <taxon>Bacillales</taxon>
        <taxon>Bacillaceae</taxon>
        <taxon>Metabacillus</taxon>
    </lineage>
</organism>
<comment type="caution">
    <text evidence="2">The sequence shown here is derived from an EMBL/GenBank/DDBJ whole genome shotgun (WGS) entry which is preliminary data.</text>
</comment>
<reference evidence="2 3" key="1">
    <citation type="submission" date="2023-07" db="EMBL/GenBank/DDBJ databases">
        <title>Genomic Encyclopedia of Type Strains, Phase IV (KMG-IV): sequencing the most valuable type-strain genomes for metagenomic binning, comparative biology and taxonomic classification.</title>
        <authorList>
            <person name="Goeker M."/>
        </authorList>
    </citation>
    <scope>NUCLEOTIDE SEQUENCE [LARGE SCALE GENOMIC DNA]</scope>
    <source>
        <strain evidence="2 3">DSM 17723</strain>
    </source>
</reference>
<gene>
    <name evidence="2" type="ORF">J2S02_002925</name>
</gene>
<evidence type="ECO:0000313" key="2">
    <source>
        <dbReference type="EMBL" id="MDQ0226580.1"/>
    </source>
</evidence>
<dbReference type="EMBL" id="JAUSTZ010000005">
    <property type="protein sequence ID" value="MDQ0226580.1"/>
    <property type="molecule type" value="Genomic_DNA"/>
</dbReference>
<dbReference type="Gene3D" id="3.40.50.150">
    <property type="entry name" value="Vaccinia Virus protein VP39"/>
    <property type="match status" value="1"/>
</dbReference>
<evidence type="ECO:0000259" key="1">
    <source>
        <dbReference type="Pfam" id="PF08241"/>
    </source>
</evidence>
<dbReference type="InterPro" id="IPR029063">
    <property type="entry name" value="SAM-dependent_MTases_sf"/>
</dbReference>
<keyword evidence="3" id="KW-1185">Reference proteome</keyword>
<feature type="domain" description="Methyltransferase type 11" evidence="1">
    <location>
        <begin position="54"/>
        <end position="140"/>
    </location>
</feature>
<evidence type="ECO:0000313" key="3">
    <source>
        <dbReference type="Proteomes" id="UP001232245"/>
    </source>
</evidence>
<accession>A0ABT9Z5L7</accession>